<dbReference type="Proteomes" id="UP001500956">
    <property type="component" value="Unassembled WGS sequence"/>
</dbReference>
<sequence length="410" mass="39833">MRRLTVLLSLALTLAVAAPAVVPGGVAPAQAAARVSVSGLDGAARASAEGATTLRLSGSGFQSVPNAFGGVYVLFGWVSGGGWAPSQGGQTGTTLRYVPDSESADNAGYQRFVAFPGSSTAAEANGGTLAEDGTWSASLVVPGPVFTTQDRSGDAVEVNCLEVTCGVITIGAHGVANATNETFTPVEFVGASGGTSDGGSSDGGTAAEGSGAGDAGAAGQESADASPSPSPSASAKAGPASVGFDRDTAVAGRVLSFTGQGFEPGEQVVASLDDGELAVGPLTAGTHGEVAGLLELPDDIRLGTHVLTVTAASSGKTPEVEIIVTRDPADAAAEERLVASASGAAGATASAGALGSGYSWAELAVFGAGLVLLLVILVSAITAVRRRRAERSVASAVPSAPPTGDPGVGA</sequence>
<feature type="compositionally biased region" description="Gly residues" evidence="1">
    <location>
        <begin position="191"/>
        <end position="202"/>
    </location>
</feature>
<feature type="signal peptide" evidence="3">
    <location>
        <begin position="1"/>
        <end position="20"/>
    </location>
</feature>
<keyword evidence="2" id="KW-0812">Transmembrane</keyword>
<evidence type="ECO:0000256" key="3">
    <source>
        <dbReference type="SAM" id="SignalP"/>
    </source>
</evidence>
<dbReference type="EMBL" id="BAABID010000015">
    <property type="protein sequence ID" value="GAA4734040.1"/>
    <property type="molecule type" value="Genomic_DNA"/>
</dbReference>
<keyword evidence="3" id="KW-0732">Signal</keyword>
<protein>
    <submittedName>
        <fullName evidence="4">Uncharacterized protein</fullName>
    </submittedName>
</protein>
<comment type="caution">
    <text evidence="4">The sequence shown here is derived from an EMBL/GenBank/DDBJ whole genome shotgun (WGS) entry which is preliminary data.</text>
</comment>
<dbReference type="RefSeq" id="WP_172153607.1">
    <property type="nucleotide sequence ID" value="NZ_BAABID010000015.1"/>
</dbReference>
<keyword evidence="2" id="KW-0472">Membrane</keyword>
<accession>A0ABP8YP11</accession>
<evidence type="ECO:0000313" key="5">
    <source>
        <dbReference type="Proteomes" id="UP001500956"/>
    </source>
</evidence>
<feature type="transmembrane region" description="Helical" evidence="2">
    <location>
        <begin position="363"/>
        <end position="384"/>
    </location>
</feature>
<proteinExistence type="predicted"/>
<feature type="region of interest" description="Disordered" evidence="1">
    <location>
        <begin position="189"/>
        <end position="241"/>
    </location>
</feature>
<evidence type="ECO:0000313" key="4">
    <source>
        <dbReference type="EMBL" id="GAA4734040.1"/>
    </source>
</evidence>
<reference evidence="5" key="1">
    <citation type="journal article" date="2019" name="Int. J. Syst. Evol. Microbiol.">
        <title>The Global Catalogue of Microorganisms (GCM) 10K type strain sequencing project: providing services to taxonomists for standard genome sequencing and annotation.</title>
        <authorList>
            <consortium name="The Broad Institute Genomics Platform"/>
            <consortium name="The Broad Institute Genome Sequencing Center for Infectious Disease"/>
            <person name="Wu L."/>
            <person name="Ma J."/>
        </authorList>
    </citation>
    <scope>NUCLEOTIDE SEQUENCE [LARGE SCALE GENOMIC DNA]</scope>
    <source>
        <strain evidence="5">JCM 18063</strain>
    </source>
</reference>
<evidence type="ECO:0000256" key="1">
    <source>
        <dbReference type="SAM" id="MobiDB-lite"/>
    </source>
</evidence>
<organism evidence="4 5">
    <name type="scientific">Isoptericola chiayiensis</name>
    <dbReference type="NCBI Taxonomy" id="579446"/>
    <lineage>
        <taxon>Bacteria</taxon>
        <taxon>Bacillati</taxon>
        <taxon>Actinomycetota</taxon>
        <taxon>Actinomycetes</taxon>
        <taxon>Micrococcales</taxon>
        <taxon>Promicromonosporaceae</taxon>
        <taxon>Isoptericola</taxon>
    </lineage>
</organism>
<keyword evidence="2" id="KW-1133">Transmembrane helix</keyword>
<feature type="chain" id="PRO_5045198735" evidence="3">
    <location>
        <begin position="21"/>
        <end position="410"/>
    </location>
</feature>
<feature type="compositionally biased region" description="Low complexity" evidence="1">
    <location>
        <begin position="217"/>
        <end position="241"/>
    </location>
</feature>
<evidence type="ECO:0000256" key="2">
    <source>
        <dbReference type="SAM" id="Phobius"/>
    </source>
</evidence>
<name>A0ABP8YP11_9MICO</name>
<gene>
    <name evidence="4" type="ORF">GCM10023216_28250</name>
</gene>
<keyword evidence="5" id="KW-1185">Reference proteome</keyword>